<dbReference type="InterPro" id="IPR013783">
    <property type="entry name" value="Ig-like_fold"/>
</dbReference>
<proteinExistence type="predicted"/>
<dbReference type="EMBL" id="JAERSG010000001">
    <property type="protein sequence ID" value="MBL0746437.1"/>
    <property type="molecule type" value="Genomic_DNA"/>
</dbReference>
<reference evidence="5 6" key="1">
    <citation type="submission" date="2021-01" db="EMBL/GenBank/DDBJ databases">
        <title>Genome seq and assembly of Nocardiodes sp. G10.</title>
        <authorList>
            <person name="Chhetri G."/>
        </authorList>
    </citation>
    <scope>NUCLEOTIDE SEQUENCE [LARGE SCALE GENOMIC DNA]</scope>
    <source>
        <strain evidence="5 6">G10</strain>
    </source>
</reference>
<dbReference type="Gene3D" id="3.20.20.80">
    <property type="entry name" value="Glycosidases"/>
    <property type="match status" value="1"/>
</dbReference>
<dbReference type="InterPro" id="IPR017853">
    <property type="entry name" value="GH"/>
</dbReference>
<dbReference type="PANTHER" id="PTHR10357:SF210">
    <property type="entry name" value="MALTODEXTRIN GLUCOSIDASE"/>
    <property type="match status" value="1"/>
</dbReference>
<evidence type="ECO:0000256" key="3">
    <source>
        <dbReference type="SAM" id="MobiDB-lite"/>
    </source>
</evidence>
<accession>A0ABS1L666</accession>
<dbReference type="InterPro" id="IPR004185">
    <property type="entry name" value="Glyco_hydro_13_lg-like_dom"/>
</dbReference>
<dbReference type="CDD" id="cd02857">
    <property type="entry name" value="E_set_CDase_PDE_N"/>
    <property type="match status" value="1"/>
</dbReference>
<feature type="domain" description="Glycosyl hydrolase family 13 catalytic" evidence="4">
    <location>
        <begin position="138"/>
        <end position="543"/>
    </location>
</feature>
<keyword evidence="1 5" id="KW-0378">Hydrolase</keyword>
<dbReference type="SUPFAM" id="SSF51445">
    <property type="entry name" value="(Trans)glycosidases"/>
    <property type="match status" value="1"/>
</dbReference>
<evidence type="ECO:0000256" key="1">
    <source>
        <dbReference type="ARBA" id="ARBA00022801"/>
    </source>
</evidence>
<feature type="compositionally biased region" description="Basic and acidic residues" evidence="3">
    <location>
        <begin position="1"/>
        <end position="14"/>
    </location>
</feature>
<keyword evidence="6" id="KW-1185">Reference proteome</keyword>
<evidence type="ECO:0000313" key="6">
    <source>
        <dbReference type="Proteomes" id="UP000636918"/>
    </source>
</evidence>
<dbReference type="Proteomes" id="UP000636918">
    <property type="component" value="Unassembled WGS sequence"/>
</dbReference>
<dbReference type="Pfam" id="PF00128">
    <property type="entry name" value="Alpha-amylase"/>
    <property type="match status" value="1"/>
</dbReference>
<comment type="caution">
    <text evidence="5">The sequence shown here is derived from an EMBL/GenBank/DDBJ whole genome shotgun (WGS) entry which is preliminary data.</text>
</comment>
<dbReference type="PANTHER" id="PTHR10357">
    <property type="entry name" value="ALPHA-AMYLASE FAMILY MEMBER"/>
    <property type="match status" value="1"/>
</dbReference>
<name>A0ABS1L666_9ACTN</name>
<organism evidence="5 6">
    <name type="scientific">Nocardioides baculatus</name>
    <dbReference type="NCBI Taxonomy" id="2801337"/>
    <lineage>
        <taxon>Bacteria</taxon>
        <taxon>Bacillati</taxon>
        <taxon>Actinomycetota</taxon>
        <taxon>Actinomycetes</taxon>
        <taxon>Propionibacteriales</taxon>
        <taxon>Nocardioidaceae</taxon>
        <taxon>Nocardioides</taxon>
    </lineage>
</organism>
<dbReference type="RefSeq" id="WP_201932951.1">
    <property type="nucleotide sequence ID" value="NZ_JAERSG010000001.1"/>
</dbReference>
<dbReference type="GO" id="GO:0016787">
    <property type="term" value="F:hydrolase activity"/>
    <property type="evidence" value="ECO:0007669"/>
    <property type="project" value="UniProtKB-KW"/>
</dbReference>
<evidence type="ECO:0000313" key="5">
    <source>
        <dbReference type="EMBL" id="MBL0746437.1"/>
    </source>
</evidence>
<dbReference type="InterPro" id="IPR006047">
    <property type="entry name" value="GH13_cat_dom"/>
</dbReference>
<evidence type="ECO:0000256" key="2">
    <source>
        <dbReference type="ARBA" id="ARBA00023295"/>
    </source>
</evidence>
<sequence length="629" mass="68903">MSAEPHALDPHHDGSPLYVSTPAPSLGDVVTLRVRVPHREDRTPGATEVVLRTVRDGEPAISRAERVDEDAAGAWWEVGLRIVNRVTSYRFLVSTGPADFRWLTATGVHARDVTDGGDFRISTQHRLPDWVLDQVGYQVFPDRFAKTEVTAPAPDWAIPCEWDQPVVHQGPDVPYQWYGGTLDGVAEHLDHLDHLGATLLYLTPVFEAWSTHRYDAVSFDRVDPLLGGDAALQRLGDAVHDHGLRLMGDLTTNHTGEHHDWFEKAREDPASPERSFYRFSDDEEHGYAAWLDIPSLPKLDHSSAELARRLYAGPESIAAHWLRNGLDGWRVDVANMTGRMGADDLAHTVAEALRRTMDEVADDGWLLAEHGHDATADLTGAGWHGTMDYAGFTRPVWCWLNGGAPGGPGIPHGLDYLGLPVDIPVLPGTAAVATMRDVHGSIPWTAWQGSTMHLDSHDTPRFRTVAGGGTDGGTDLAGRGRDLHLVGLGLQMSMPGVPVVFMGDELGLTAVDGEHARTPYPWAHRETWDEPTMAAYLQWIALRREHVALRRGGLRWLHAGEDSMTFLREHPGQTLLVHAVRRPTEPVDLPLHALGPSPALRCLVGVTSSVGDGRLTLPGEPGVSLHEVG</sequence>
<evidence type="ECO:0000259" key="4">
    <source>
        <dbReference type="SMART" id="SM00642"/>
    </source>
</evidence>
<feature type="region of interest" description="Disordered" evidence="3">
    <location>
        <begin position="1"/>
        <end position="22"/>
    </location>
</feature>
<protein>
    <submittedName>
        <fullName evidence="5">Glycoside hydrolase family 13 protein</fullName>
    </submittedName>
</protein>
<dbReference type="Gene3D" id="2.60.40.10">
    <property type="entry name" value="Immunoglobulins"/>
    <property type="match status" value="1"/>
</dbReference>
<gene>
    <name evidence="5" type="ORF">JI751_02355</name>
</gene>
<keyword evidence="2" id="KW-0326">Glycosidase</keyword>
<dbReference type="SMART" id="SM00642">
    <property type="entry name" value="Aamy"/>
    <property type="match status" value="1"/>
</dbReference>